<evidence type="ECO:0000313" key="4">
    <source>
        <dbReference type="EMBL" id="APD72700.1"/>
    </source>
</evidence>
<keyword evidence="3" id="KW-0732">Signal</keyword>
<feature type="transmembrane region" description="Helical" evidence="2">
    <location>
        <begin position="479"/>
        <end position="499"/>
    </location>
</feature>
<proteinExistence type="predicted"/>
<dbReference type="AlphaFoldDB" id="A0A1J0R4D4"/>
<feature type="region of interest" description="Disordered" evidence="1">
    <location>
        <begin position="416"/>
        <end position="459"/>
    </location>
</feature>
<evidence type="ECO:0000256" key="3">
    <source>
        <dbReference type="SAM" id="SignalP"/>
    </source>
</evidence>
<accession>A0A1J0R4D4</accession>
<feature type="compositionally biased region" description="Basic and acidic residues" evidence="1">
    <location>
        <begin position="424"/>
        <end position="444"/>
    </location>
</feature>
<organism evidence="4">
    <name type="scientific">Trypanosoma brucei</name>
    <dbReference type="NCBI Taxonomy" id="5691"/>
    <lineage>
        <taxon>Eukaryota</taxon>
        <taxon>Discoba</taxon>
        <taxon>Euglenozoa</taxon>
        <taxon>Kinetoplastea</taxon>
        <taxon>Metakinetoplastina</taxon>
        <taxon>Trypanosomatida</taxon>
        <taxon>Trypanosomatidae</taxon>
        <taxon>Trypanosoma</taxon>
    </lineage>
</organism>
<dbReference type="VEuPathDB" id="TriTrypDB:Tb427_000356900"/>
<reference evidence="4" key="1">
    <citation type="submission" date="2016-08" db="EMBL/GenBank/DDBJ databases">
        <title>VSG repertoire of Trypanosoma brucei EATRO 1125.</title>
        <authorList>
            <person name="Cross G.A."/>
        </authorList>
    </citation>
    <scope>NUCLEOTIDE SEQUENCE</scope>
    <source>
        <strain evidence="4">EATRO 1125</strain>
    </source>
</reference>
<evidence type="ECO:0000256" key="2">
    <source>
        <dbReference type="SAM" id="Phobius"/>
    </source>
</evidence>
<sequence length="506" mass="52646">MPNLLKLGSILALLLTFWAHKADASGEATINTAVDGFCAEQAYIQALAAELDTWTSTSQQKAAELSDEAKMLALAALRYQQAEAGKQYLALAAVAQARATVAAIEVKNKQPLLAAASTVLTKAAANLAGLHAANTRTLSMAEKGTATAAGLGVLDSGNKYCTAEATATLQAVANCKTAAANIEKAKKAGTVFLTATDFKIRAPTDFKLDGLKVQTEIKGTVNTGNTISDMTDAPGCVENGSPGGKSSSNAIGMTASYTSAAFAAGSIRPSTSAGAISDQPGDLSKTPILTTATEISEAIRKGRSNKPALPKLVSEETSNSIATDTTMAAYAKQMLQTGSGKNTPTATEDPTALAKQLFGGPDVNLKTSFIDKLRNDETKINSGASQITGNTEQLSKTNFGEAMAYFFRENTKKLTAAASSGAKPEGEAKTDTTEKQDGKKDGDNKATAADCTGTEEGKCDKTKCDWNAEKKECKVKEGAVVISAVIKAPLLLAFLLLAYNTFKNYL</sequence>
<dbReference type="VEuPathDB" id="TriTrypDB:Tb927.10.16440"/>
<feature type="signal peptide" evidence="3">
    <location>
        <begin position="1"/>
        <end position="24"/>
    </location>
</feature>
<name>A0A1J0R4D4_9TRYP</name>
<evidence type="ECO:0000256" key="1">
    <source>
        <dbReference type="SAM" id="MobiDB-lite"/>
    </source>
</evidence>
<dbReference type="SUPFAM" id="SSF58087">
    <property type="entry name" value="Variant surface glycoprotein (N-terminal domain)"/>
    <property type="match status" value="1"/>
</dbReference>
<keyword evidence="2" id="KW-1133">Transmembrane helix</keyword>
<protein>
    <submittedName>
        <fullName evidence="4">Variant surface glycoprotein 1125.1026</fullName>
    </submittedName>
</protein>
<dbReference type="VEuPathDB" id="TriTrypDB:Tb1125.9.1110"/>
<keyword evidence="2" id="KW-0812">Transmembrane</keyword>
<feature type="chain" id="PRO_5013085512" evidence="3">
    <location>
        <begin position="25"/>
        <end position="506"/>
    </location>
</feature>
<dbReference type="EMBL" id="KX698744">
    <property type="protein sequence ID" value="APD72700.1"/>
    <property type="molecule type" value="Genomic_DNA"/>
</dbReference>
<keyword evidence="2" id="KW-0472">Membrane</keyword>